<dbReference type="InterPro" id="IPR018711">
    <property type="entry name" value="NAGPA"/>
</dbReference>
<protein>
    <submittedName>
        <fullName evidence="4">Phosphodiester glycosidase family protein</fullName>
    </submittedName>
</protein>
<keyword evidence="4" id="KW-0378">Hydrolase</keyword>
<keyword evidence="2" id="KW-0732">Signal</keyword>
<feature type="region of interest" description="Disordered" evidence="1">
    <location>
        <begin position="28"/>
        <end position="51"/>
    </location>
</feature>
<dbReference type="PANTHER" id="PTHR40446">
    <property type="entry name" value="N-ACETYLGLUCOSAMINE-1-PHOSPHODIESTER ALPHA-N-ACETYLGLUCOSAMINIDASE"/>
    <property type="match status" value="1"/>
</dbReference>
<keyword evidence="4" id="KW-0326">Glycosidase</keyword>
<evidence type="ECO:0000313" key="4">
    <source>
        <dbReference type="EMBL" id="MBO8452859.1"/>
    </source>
</evidence>
<dbReference type="EMBL" id="JADIMI010000079">
    <property type="protein sequence ID" value="MBO8452859.1"/>
    <property type="molecule type" value="Genomic_DNA"/>
</dbReference>
<dbReference type="PANTHER" id="PTHR40446:SF2">
    <property type="entry name" value="N-ACETYLGLUCOSAMINE-1-PHOSPHODIESTER ALPHA-N-ACETYLGLUCOSAMINIDASE"/>
    <property type="match status" value="1"/>
</dbReference>
<evidence type="ECO:0000256" key="1">
    <source>
        <dbReference type="SAM" id="MobiDB-lite"/>
    </source>
</evidence>
<feature type="domain" description="Phosphodiester glycosidase" evidence="3">
    <location>
        <begin position="213"/>
        <end position="345"/>
    </location>
</feature>
<reference evidence="4" key="2">
    <citation type="journal article" date="2021" name="PeerJ">
        <title>Extensive microbial diversity within the chicken gut microbiome revealed by metagenomics and culture.</title>
        <authorList>
            <person name="Gilroy R."/>
            <person name="Ravi A."/>
            <person name="Getino M."/>
            <person name="Pursley I."/>
            <person name="Horton D.L."/>
            <person name="Alikhan N.F."/>
            <person name="Baker D."/>
            <person name="Gharbi K."/>
            <person name="Hall N."/>
            <person name="Watson M."/>
            <person name="Adriaenssens E.M."/>
            <person name="Foster-Nyarko E."/>
            <person name="Jarju S."/>
            <person name="Secka A."/>
            <person name="Antonio M."/>
            <person name="Oren A."/>
            <person name="Chaudhuri R.R."/>
            <person name="La Ragione R."/>
            <person name="Hildebrand F."/>
            <person name="Pallen M.J."/>
        </authorList>
    </citation>
    <scope>NUCLEOTIDE SEQUENCE</scope>
    <source>
        <strain evidence="4">B1-20833</strain>
    </source>
</reference>
<proteinExistence type="predicted"/>
<evidence type="ECO:0000313" key="5">
    <source>
        <dbReference type="Proteomes" id="UP000823661"/>
    </source>
</evidence>
<organism evidence="4 5">
    <name type="scientific">Candidatus Cryptobacteroides intestinavium</name>
    <dbReference type="NCBI Taxonomy" id="2840766"/>
    <lineage>
        <taxon>Bacteria</taxon>
        <taxon>Pseudomonadati</taxon>
        <taxon>Bacteroidota</taxon>
        <taxon>Bacteroidia</taxon>
        <taxon>Bacteroidales</taxon>
        <taxon>Candidatus Cryptobacteroides</taxon>
    </lineage>
</organism>
<reference evidence="4" key="1">
    <citation type="submission" date="2020-10" db="EMBL/GenBank/DDBJ databases">
        <authorList>
            <person name="Gilroy R."/>
        </authorList>
    </citation>
    <scope>NUCLEOTIDE SEQUENCE</scope>
    <source>
        <strain evidence="4">B1-20833</strain>
    </source>
</reference>
<dbReference type="AlphaFoldDB" id="A0A9D9F0I6"/>
<evidence type="ECO:0000256" key="2">
    <source>
        <dbReference type="SAM" id="SignalP"/>
    </source>
</evidence>
<dbReference type="Proteomes" id="UP000823661">
    <property type="component" value="Unassembled WGS sequence"/>
</dbReference>
<gene>
    <name evidence="4" type="ORF">IAC06_08295</name>
</gene>
<name>A0A9D9F0I6_9BACT</name>
<evidence type="ECO:0000259" key="3">
    <source>
        <dbReference type="Pfam" id="PF09992"/>
    </source>
</evidence>
<feature type="chain" id="PRO_5039196307" evidence="2">
    <location>
        <begin position="27"/>
        <end position="350"/>
    </location>
</feature>
<feature type="signal peptide" evidence="2">
    <location>
        <begin position="1"/>
        <end position="26"/>
    </location>
</feature>
<comment type="caution">
    <text evidence="4">The sequence shown here is derived from an EMBL/GenBank/DDBJ whole genome shotgun (WGS) entry which is preliminary data.</text>
</comment>
<sequence length="350" mass="37191">MKKIIIIAISALISPALISCSSRISAETSGTEQTAPGNPDDGQEETGKTYPEGVSVTAFTDDLGDGEKCSGFIATADFALNKNLRFNIGYGGGYRHTPTEFYKEFSPSKGKPCLVINGGYFSGSASVSLAISGGNFRCHNIMKMNWPNDEDARCTVYPVRSAFGQMPGGTFEAQWIYCVREAFREYYSFPSALGNNEQTETFIAEPPTTETPGGEIWDPEEAVGGGPRLVKDGRNVAVENYWAEVFDSGGTAGLSRQPRTAIGVKADNSLIMLVCDGRGMNGSSGFTLSELADKLISLGATDAINLDGGGSSAIVGYDGTVLNRPSDTGNSETIIERPVVTAVIISEMQD</sequence>
<dbReference type="GO" id="GO:0016798">
    <property type="term" value="F:hydrolase activity, acting on glycosyl bonds"/>
    <property type="evidence" value="ECO:0007669"/>
    <property type="project" value="UniProtKB-KW"/>
</dbReference>
<accession>A0A9D9F0I6</accession>
<dbReference type="PROSITE" id="PS51257">
    <property type="entry name" value="PROKAR_LIPOPROTEIN"/>
    <property type="match status" value="1"/>
</dbReference>
<dbReference type="Pfam" id="PF09992">
    <property type="entry name" value="NAGPA"/>
    <property type="match status" value="1"/>
</dbReference>